<dbReference type="GO" id="GO:0008171">
    <property type="term" value="F:O-methyltransferase activity"/>
    <property type="evidence" value="ECO:0007669"/>
    <property type="project" value="InterPro"/>
</dbReference>
<dbReference type="Gene3D" id="3.40.50.150">
    <property type="entry name" value="Vaccinia Virus protein VP39"/>
    <property type="match status" value="1"/>
</dbReference>
<keyword evidence="1 4" id="KW-0489">Methyltransferase</keyword>
<dbReference type="AlphaFoldDB" id="A0A7T0KQ48"/>
<reference evidence="4 5" key="1">
    <citation type="submission" date="2020-11" db="EMBL/GenBank/DDBJ databases">
        <title>Corynebacterium sp. MC1420.</title>
        <authorList>
            <person name="Zhou J."/>
        </authorList>
    </citation>
    <scope>NUCLEOTIDE SEQUENCE [LARGE SCALE GENOMIC DNA]</scope>
    <source>
        <strain evidence="4 5">MC1420</strain>
    </source>
</reference>
<evidence type="ECO:0000256" key="3">
    <source>
        <dbReference type="ARBA" id="ARBA00022691"/>
    </source>
</evidence>
<proteinExistence type="predicted"/>
<dbReference type="SUPFAM" id="SSF53335">
    <property type="entry name" value="S-adenosyl-L-methionine-dependent methyltransferases"/>
    <property type="match status" value="1"/>
</dbReference>
<name>A0A7T0KQ48_9CORY</name>
<keyword evidence="2 4" id="KW-0808">Transferase</keyword>
<gene>
    <name evidence="4" type="ORF">G7Y29_04080</name>
</gene>
<evidence type="ECO:0000256" key="1">
    <source>
        <dbReference type="ARBA" id="ARBA00022603"/>
    </source>
</evidence>
<keyword evidence="3" id="KW-0949">S-adenosyl-L-methionine</keyword>
<dbReference type="GO" id="GO:0032259">
    <property type="term" value="P:methylation"/>
    <property type="evidence" value="ECO:0007669"/>
    <property type="project" value="UniProtKB-KW"/>
</dbReference>
<dbReference type="Proteomes" id="UP000594586">
    <property type="component" value="Chromosome"/>
</dbReference>
<protein>
    <submittedName>
        <fullName evidence="4">Class I SAM-dependent methyltransferase</fullName>
    </submittedName>
</protein>
<dbReference type="KEGG" id="cqn:G7Y29_04080"/>
<organism evidence="4 5">
    <name type="scientific">Corynebacterium qintianiae</name>
    <dbReference type="NCBI Taxonomy" id="2709392"/>
    <lineage>
        <taxon>Bacteria</taxon>
        <taxon>Bacillati</taxon>
        <taxon>Actinomycetota</taxon>
        <taxon>Actinomycetes</taxon>
        <taxon>Mycobacteriales</taxon>
        <taxon>Corynebacteriaceae</taxon>
        <taxon>Corynebacterium</taxon>
    </lineage>
</organism>
<sequence length="225" mass="22910">MDTVTESAFVSMNDYIASRPVAGHGAETFSAGLSVARTEAEENNLPGPTAAAGSLLATLAAAGTSSHGAVAVTPAAGVVGLHILRGLPEKATVTCIDPEATHQASAKEAFRIAGFAPSRARFLTARPLDVMSRLAPASYRLVFADVDPAELSAVVGAAWPLLAPGATLVLAGSLLDGTIADSTRRDRATEAARAAQEGVDKLAADEDAVVTRLPLDGGLTLVTKR</sequence>
<evidence type="ECO:0000313" key="5">
    <source>
        <dbReference type="Proteomes" id="UP000594586"/>
    </source>
</evidence>
<evidence type="ECO:0000313" key="4">
    <source>
        <dbReference type="EMBL" id="QPK83973.1"/>
    </source>
</evidence>
<dbReference type="InterPro" id="IPR029063">
    <property type="entry name" value="SAM-dependent_MTases_sf"/>
</dbReference>
<dbReference type="Pfam" id="PF01596">
    <property type="entry name" value="Methyltransf_3"/>
    <property type="match status" value="1"/>
</dbReference>
<dbReference type="InterPro" id="IPR002935">
    <property type="entry name" value="SAM_O-MeTrfase"/>
</dbReference>
<keyword evidence="5" id="KW-1185">Reference proteome</keyword>
<dbReference type="EMBL" id="CP064955">
    <property type="protein sequence ID" value="QPK83973.1"/>
    <property type="molecule type" value="Genomic_DNA"/>
</dbReference>
<accession>A0A7T0KQ48</accession>
<evidence type="ECO:0000256" key="2">
    <source>
        <dbReference type="ARBA" id="ARBA00022679"/>
    </source>
</evidence>